<keyword evidence="9 18" id="KW-0862">Zinc</keyword>
<keyword evidence="1 18" id="KW-1121">Modulation of host cell cycle by virus</keyword>
<protein>
    <recommendedName>
        <fullName evidence="18 19">Protein E7</fullName>
    </recommendedName>
</protein>
<evidence type="ECO:0000256" key="3">
    <source>
        <dbReference type="ARBA" id="ARBA00022562"/>
    </source>
</evidence>
<evidence type="ECO:0000256" key="14">
    <source>
        <dbReference type="ARBA" id="ARBA00023200"/>
    </source>
</evidence>
<keyword evidence="6 18" id="KW-0479">Metal-binding</keyword>
<keyword evidence="4 18" id="KW-0945">Host-virus interaction</keyword>
<evidence type="ECO:0000256" key="15">
    <source>
        <dbReference type="ARBA" id="ARBA00023258"/>
    </source>
</evidence>
<comment type="subcellular location">
    <subcellularLocation>
        <location evidence="18">Host cytoplasm</location>
    </subcellularLocation>
    <subcellularLocation>
        <location evidence="18">Host nucleus</location>
    </subcellularLocation>
    <text evidence="18">Predominantly found in the host nucleus.</text>
</comment>
<keyword evidence="12 18" id="KW-0010">Activator</keyword>
<evidence type="ECO:0000256" key="6">
    <source>
        <dbReference type="ARBA" id="ARBA00022723"/>
    </source>
</evidence>
<keyword evidence="15" id="KW-0922">Interferon antiviral system evasion</keyword>
<keyword evidence="8 18" id="KW-1114">Inhibition of host interferon signaling pathway by virus</keyword>
<dbReference type="GO" id="GO:0019904">
    <property type="term" value="F:protein domain specific binding"/>
    <property type="evidence" value="ECO:0007669"/>
    <property type="project" value="UniProtKB-UniRule"/>
</dbReference>
<dbReference type="GO" id="GO:0039645">
    <property type="term" value="P:symbiont-mediated perturbation of host cell cycle G1/S transition checkpoint"/>
    <property type="evidence" value="ECO:0007669"/>
    <property type="project" value="UniProtKB-UniRule"/>
</dbReference>
<dbReference type="GO" id="GO:0006351">
    <property type="term" value="P:DNA-templated transcription"/>
    <property type="evidence" value="ECO:0007669"/>
    <property type="project" value="UniProtKB-UniRule"/>
</dbReference>
<evidence type="ECO:0000256" key="18">
    <source>
        <dbReference type="HAMAP-Rule" id="MF_04004"/>
    </source>
</evidence>
<dbReference type="PIR" id="C61399">
    <property type="entry name" value="C61399"/>
</dbReference>
<dbReference type="HAMAP" id="MF_04004">
    <property type="entry name" value="PPV_E7"/>
    <property type="match status" value="1"/>
</dbReference>
<comment type="subunit">
    <text evidence="18">Homodimer. Homooligomer. Interacts with host RB1; this interaction induces dissociation of RB1-E2F1 complex thereby disrupting RB1 activity. Interacts with host EP300; this interaction represses EP300 transcriptional activity. Interacts with protein E2; this interaction inhibits E7 oncogenic activity. Interacts with host TMEM173/STING; this interaction impairs the ability of TMEM173/STING to sense cytosolic DNA and promote the production of type I interferon (IFN-alpha and IFN-beta).</text>
</comment>
<keyword evidence="2 18" id="KW-0244">Early protein</keyword>
<keyword evidence="13 18" id="KW-0804">Transcription</keyword>
<keyword evidence="16 18" id="KW-0899">Viral immunoevasion</keyword>
<evidence type="ECO:0000256" key="4">
    <source>
        <dbReference type="ARBA" id="ARBA00022581"/>
    </source>
</evidence>
<evidence type="ECO:0000256" key="16">
    <source>
        <dbReference type="ARBA" id="ARBA00023280"/>
    </source>
</evidence>
<keyword evidence="5 18" id="KW-1090">Inhibition of host innate immune response by virus</keyword>
<evidence type="ECO:0000256" key="5">
    <source>
        <dbReference type="ARBA" id="ARBA00022632"/>
    </source>
</evidence>
<evidence type="ECO:0000256" key="7">
    <source>
        <dbReference type="ARBA" id="ARBA00022771"/>
    </source>
</evidence>
<dbReference type="SMR" id="Q7LZV6"/>
<dbReference type="PIRSF" id="PIRSF003407">
    <property type="entry name" value="Papvi_E7"/>
    <property type="match status" value="1"/>
</dbReference>
<dbReference type="GO" id="GO:0030430">
    <property type="term" value="C:host cell cytoplasm"/>
    <property type="evidence" value="ECO:0007669"/>
    <property type="project" value="UniProtKB-SubCell"/>
</dbReference>
<evidence type="ECO:0000256" key="13">
    <source>
        <dbReference type="ARBA" id="ARBA00023163"/>
    </source>
</evidence>
<dbReference type="GO" id="GO:0039502">
    <property type="term" value="P:symbiont-mediated suppression of host type I interferon-mediated signaling pathway"/>
    <property type="evidence" value="ECO:0007669"/>
    <property type="project" value="UniProtKB-UniRule"/>
</dbReference>
<dbReference type="InterPro" id="IPR000148">
    <property type="entry name" value="Papilloma_E7"/>
</dbReference>
<keyword evidence="11 18" id="KW-0238">DNA-binding</keyword>
<keyword evidence="7 18" id="KW-0863">Zinc-finger</keyword>
<comment type="PTM">
    <text evidence="18">Highly phosphorylated.</text>
</comment>
<dbReference type="GO" id="GO:0052170">
    <property type="term" value="P:symbiont-mediated suppression of host innate immune response"/>
    <property type="evidence" value="ECO:0007669"/>
    <property type="project" value="UniProtKB-KW"/>
</dbReference>
<evidence type="ECO:0000256" key="2">
    <source>
        <dbReference type="ARBA" id="ARBA00022518"/>
    </source>
</evidence>
<dbReference type="GO" id="GO:0008270">
    <property type="term" value="F:zinc ion binding"/>
    <property type="evidence" value="ECO:0007669"/>
    <property type="project" value="UniProtKB-KW"/>
</dbReference>
<comment type="caution">
    <text evidence="18">Lacks conserved residue(s) required for the propagation of feature annotation.</text>
</comment>
<dbReference type="GO" id="GO:0003700">
    <property type="term" value="F:DNA-binding transcription factor activity"/>
    <property type="evidence" value="ECO:0007669"/>
    <property type="project" value="UniProtKB-UniRule"/>
</dbReference>
<evidence type="ECO:0000256" key="9">
    <source>
        <dbReference type="ARBA" id="ARBA00022833"/>
    </source>
</evidence>
<evidence type="ECO:0000313" key="20">
    <source>
        <dbReference type="PIR" id="C61399"/>
    </source>
</evidence>
<evidence type="ECO:0000256" key="11">
    <source>
        <dbReference type="ARBA" id="ARBA00023125"/>
    </source>
</evidence>
<evidence type="ECO:0000256" key="19">
    <source>
        <dbReference type="PIRNR" id="PIRNR003407"/>
    </source>
</evidence>
<evidence type="ECO:0000256" key="10">
    <source>
        <dbReference type="ARBA" id="ARBA00023015"/>
    </source>
</evidence>
<dbReference type="GO" id="GO:0003677">
    <property type="term" value="F:DNA binding"/>
    <property type="evidence" value="ECO:0007669"/>
    <property type="project" value="UniProtKB-UniRule"/>
</dbReference>
<evidence type="ECO:0000256" key="8">
    <source>
        <dbReference type="ARBA" id="ARBA00022830"/>
    </source>
</evidence>
<feature type="short sequence motif" description="Nuclear export signal" evidence="18">
    <location>
        <begin position="66"/>
        <end position="74"/>
    </location>
</feature>
<comment type="similarity">
    <text evidence="18 19">Belongs to the papillomaviridae E7 protein family.</text>
</comment>
<comment type="function">
    <text evidence="18">Plays a role in viral genome replication by driving entry of quiescent cells into the cell cycle. Stimulation of progression from G1 to S phase allows the virus to efficiently use the cellular DNA replicating machinery to achieve viral genome replication. E7 protein has both transforming and trans-activating activities. Induces the disassembly of the E2F1 transcription factor from RB1, with subsequent transcriptional activation of E2F1-regulated S-phase genes. Interferes with host histone deacetylation mediated by HDAC1 and HDAC2, leading to transcription activation. Plays also a role in the inhibition of both antiviral and antiproliferative functions of host interferon alpha. Interaction with host TMEM173/STING impairs the ability of TMEM173/STING to sense cytosolic DNA and promote the production of type I interferon (IFN-alpha and IFN-beta).</text>
</comment>
<keyword evidence="17 18" id="KW-1078">G1/S host cell cycle checkpoint dysregulation by virus</keyword>
<dbReference type="Pfam" id="PF00527">
    <property type="entry name" value="E7"/>
    <property type="match status" value="1"/>
</dbReference>
<evidence type="ECO:0000256" key="1">
    <source>
        <dbReference type="ARBA" id="ARBA00022504"/>
    </source>
</evidence>
<organismHost>
    <name type="scientific">Bos taurus</name>
    <name type="common">Bovine</name>
    <dbReference type="NCBI Taxonomy" id="9913"/>
</organismHost>
<evidence type="ECO:0000256" key="17">
    <source>
        <dbReference type="ARBA" id="ARBA00023309"/>
    </source>
</evidence>
<dbReference type="GO" id="GO:0042025">
    <property type="term" value="C:host cell nucleus"/>
    <property type="evidence" value="ECO:0007669"/>
    <property type="project" value="UniProtKB-SubCell"/>
</dbReference>
<name>Q7LZV6_BPV6</name>
<comment type="function">
    <text evidence="19">E7 protein has both transforming and trans-activating activities.</text>
</comment>
<evidence type="ECO:0000256" key="12">
    <source>
        <dbReference type="ARBA" id="ARBA00023159"/>
    </source>
</evidence>
<dbReference type="SUPFAM" id="SSF161234">
    <property type="entry name" value="E7 C-terminal domain-like"/>
    <property type="match status" value="1"/>
</dbReference>
<feature type="short sequence motif" description="LXCXE motif; interaction with host RB1 and TMEM173/STING" evidence="18">
    <location>
        <begin position="24"/>
        <end position="28"/>
    </location>
</feature>
<organism evidence="20">
    <name type="scientific">Bos taurus papillomavirus 6</name>
    <name type="common">Bovine papillomavirus 6</name>
    <dbReference type="NCBI Taxonomy" id="10563"/>
    <lineage>
        <taxon>Viruses</taxon>
        <taxon>Monodnaviria</taxon>
        <taxon>Shotokuvirae</taxon>
        <taxon>Cossaviricota</taxon>
        <taxon>Papovaviricetes</taxon>
        <taxon>Zurhausenvirales</taxon>
        <taxon>Papillomaviridae</taxon>
        <taxon>Firstpapillomavirinae</taxon>
        <taxon>Xipapillomavirus</taxon>
        <taxon>Xipapillomavirus 1</taxon>
    </lineage>
</organism>
<dbReference type="Gene3D" id="3.30.160.330">
    <property type="match status" value="1"/>
</dbReference>
<keyword evidence="10 18" id="KW-0805">Transcription regulation</keyword>
<sequence length="100" mass="11028">MKGQSMILKDLAAELEEVVSPINLDCEEEIANEEVDCPVTFCLVEAVCHVCEQVLRLAVVASPDGILQLQQLLLTDSLSFLCTSCSREAFCNRRPQRNGS</sequence>
<reference evidence="20" key="1">
    <citation type="journal article" date="1991" name="Mol. Carcinog.">
        <title>The B subgroup bovine papillomaviruses lack an identifiable E6 open reading frame.</title>
        <authorList>
            <person name="Jackson M.E."/>
            <person name="Pennie W.D."/>
            <person name="McCaffery R.E."/>
            <person name="Smith K.T."/>
            <person name="Grindlay G.J."/>
            <person name="Campo M.S."/>
        </authorList>
    </citation>
    <scope>NUCLEOTIDE SEQUENCE</scope>
</reference>
<gene>
    <name evidence="18" type="primary">E7</name>
</gene>
<comment type="domain">
    <text evidence="18">The E7 terminal domain is an intrinsically disordered domain, whose flexibility and conformational transitions confer target adaptability to the oncoprotein. It allows adaptation to a variety of protein targets and exposes the PEST degradation sequence that regulates its turnover in the cell.</text>
</comment>
<keyword evidence="3 18" id="KW-1048">Host nucleus</keyword>
<proteinExistence type="inferred from homology"/>
<accession>Q7LZV6</accession>
<keyword evidence="14 18" id="KW-1035">Host cytoplasm</keyword>